<dbReference type="AlphaFoldDB" id="A0A7R8H9Y4"/>
<dbReference type="GO" id="GO:0008188">
    <property type="term" value="F:neuropeptide receptor activity"/>
    <property type="evidence" value="ECO:0007669"/>
    <property type="project" value="TreeGrafter"/>
</dbReference>
<keyword evidence="7 9" id="KW-0675">Receptor</keyword>
<protein>
    <submittedName>
        <fullName evidence="11">NMUR1</fullName>
    </submittedName>
</protein>
<keyword evidence="8 9" id="KW-0807">Transducer</keyword>
<dbReference type="SUPFAM" id="SSF81321">
    <property type="entry name" value="Family A G protein-coupled receptor-like"/>
    <property type="match status" value="1"/>
</dbReference>
<evidence type="ECO:0000313" key="12">
    <source>
        <dbReference type="Proteomes" id="UP000675881"/>
    </source>
</evidence>
<dbReference type="GO" id="GO:0005886">
    <property type="term" value="C:plasma membrane"/>
    <property type="evidence" value="ECO:0007669"/>
    <property type="project" value="TreeGrafter"/>
</dbReference>
<keyword evidence="4" id="KW-1133">Transmembrane helix</keyword>
<evidence type="ECO:0000313" key="11">
    <source>
        <dbReference type="EMBL" id="CAF2956734.1"/>
    </source>
</evidence>
<keyword evidence="5 9" id="KW-0297">G-protein coupled receptor</keyword>
<evidence type="ECO:0000256" key="5">
    <source>
        <dbReference type="ARBA" id="ARBA00023040"/>
    </source>
</evidence>
<reference evidence="11" key="1">
    <citation type="submission" date="2021-02" db="EMBL/GenBank/DDBJ databases">
        <authorList>
            <person name="Bekaert M."/>
        </authorList>
    </citation>
    <scope>NUCLEOTIDE SEQUENCE</scope>
    <source>
        <strain evidence="11">IoA-00</strain>
    </source>
</reference>
<accession>A0A7R8H9Y4</accession>
<dbReference type="PROSITE" id="PS00237">
    <property type="entry name" value="G_PROTEIN_RECEP_F1_1"/>
    <property type="match status" value="1"/>
</dbReference>
<evidence type="ECO:0000256" key="6">
    <source>
        <dbReference type="ARBA" id="ARBA00023136"/>
    </source>
</evidence>
<organism evidence="11 12">
    <name type="scientific">Lepeophtheirus salmonis</name>
    <name type="common">Salmon louse</name>
    <name type="synonym">Caligus salmonis</name>
    <dbReference type="NCBI Taxonomy" id="72036"/>
    <lineage>
        <taxon>Eukaryota</taxon>
        <taxon>Metazoa</taxon>
        <taxon>Ecdysozoa</taxon>
        <taxon>Arthropoda</taxon>
        <taxon>Crustacea</taxon>
        <taxon>Multicrustacea</taxon>
        <taxon>Hexanauplia</taxon>
        <taxon>Copepoda</taxon>
        <taxon>Siphonostomatoida</taxon>
        <taxon>Caligidae</taxon>
        <taxon>Lepeophtheirus</taxon>
    </lineage>
</organism>
<evidence type="ECO:0000256" key="7">
    <source>
        <dbReference type="ARBA" id="ARBA00023170"/>
    </source>
</evidence>
<evidence type="ECO:0000259" key="10">
    <source>
        <dbReference type="PROSITE" id="PS50262"/>
    </source>
</evidence>
<evidence type="ECO:0000256" key="9">
    <source>
        <dbReference type="RuleBase" id="RU000688"/>
    </source>
</evidence>
<sequence length="362" mass="41880">MLNISLLVLTCEDYITLSEDDFDEEIFLKLCLGDKRQPLEYLIPFTLLYICMFITGILGNILVIYVIFYHKNLRSPTNAFLVSLAVSDISLLFVGLPNDLHIFWQQYPWLFGTSVCKIRAMVSEMTSNSSVLTIVAFTIERYIAICHPLQSYKISSLSRSNKLITYIWIVSILASIPYAYFTQIHYMKNPHSNQNIMGSAFCSAVNMPRYIFELSLLFFFLIPMIIMLALYSLMGKSVQSQQKRSVFKMLAAVVIAFFICWAPFHTQRLLYVVHYSYWKIMSDGLYQQINEKIVLHHGLLLLLKFRNAFRQTLCGRKAERLSQRNTTCSQNSFVMRKPTSDSLPKNYLKTIREVDVSGRRGS</sequence>
<dbReference type="PANTHER" id="PTHR24243:SF107">
    <property type="entry name" value="NEUROPEPTIDES CAPA RECEPTOR"/>
    <property type="match status" value="1"/>
</dbReference>
<dbReference type="Gene3D" id="1.20.1070.10">
    <property type="entry name" value="Rhodopsin 7-helix transmembrane proteins"/>
    <property type="match status" value="1"/>
</dbReference>
<dbReference type="InterPro" id="IPR000276">
    <property type="entry name" value="GPCR_Rhodpsn"/>
</dbReference>
<dbReference type="Proteomes" id="UP000675881">
    <property type="component" value="Chromosome 5"/>
</dbReference>
<dbReference type="PANTHER" id="PTHR24243">
    <property type="entry name" value="G-PROTEIN COUPLED RECEPTOR"/>
    <property type="match status" value="1"/>
</dbReference>
<dbReference type="OrthoDB" id="5962705at2759"/>
<evidence type="ECO:0000256" key="3">
    <source>
        <dbReference type="ARBA" id="ARBA00022692"/>
    </source>
</evidence>
<keyword evidence="12" id="KW-1185">Reference proteome</keyword>
<evidence type="ECO:0000256" key="8">
    <source>
        <dbReference type="ARBA" id="ARBA00023224"/>
    </source>
</evidence>
<keyword evidence="3 9" id="KW-0812">Transmembrane</keyword>
<dbReference type="Pfam" id="PF00001">
    <property type="entry name" value="7tm_1"/>
    <property type="match status" value="1"/>
</dbReference>
<comment type="similarity">
    <text evidence="2 9">Belongs to the G-protein coupled receptor 1 family.</text>
</comment>
<dbReference type="PRINTS" id="PR00237">
    <property type="entry name" value="GPCRRHODOPSN"/>
</dbReference>
<dbReference type="InterPro" id="IPR017452">
    <property type="entry name" value="GPCR_Rhodpsn_7TM"/>
</dbReference>
<name>A0A7R8H9Y4_LEPSM</name>
<evidence type="ECO:0000256" key="2">
    <source>
        <dbReference type="ARBA" id="ARBA00010663"/>
    </source>
</evidence>
<evidence type="ECO:0000256" key="1">
    <source>
        <dbReference type="ARBA" id="ARBA00004141"/>
    </source>
</evidence>
<keyword evidence="6" id="KW-0472">Membrane</keyword>
<comment type="subcellular location">
    <subcellularLocation>
        <location evidence="1">Membrane</location>
        <topology evidence="1">Multi-pass membrane protein</topology>
    </subcellularLocation>
</comment>
<gene>
    <name evidence="11" type="ORF">LSAA_10005</name>
</gene>
<feature type="domain" description="G-protein coupled receptors family 1 profile" evidence="10">
    <location>
        <begin position="59"/>
        <end position="270"/>
    </location>
</feature>
<proteinExistence type="inferred from homology"/>
<evidence type="ECO:0000256" key="4">
    <source>
        <dbReference type="ARBA" id="ARBA00022989"/>
    </source>
</evidence>
<dbReference type="EMBL" id="HG994584">
    <property type="protein sequence ID" value="CAF2956734.1"/>
    <property type="molecule type" value="Genomic_DNA"/>
</dbReference>
<dbReference type="PROSITE" id="PS50262">
    <property type="entry name" value="G_PROTEIN_RECEP_F1_2"/>
    <property type="match status" value="1"/>
</dbReference>